<name>A0A3S9Z6H7_STRGD</name>
<gene>
    <name evidence="6" type="ORF">DDJ31_36920</name>
    <name evidence="5" type="ORF">ELQ87_02440</name>
</gene>
<dbReference type="AlphaFoldDB" id="A0A3S9Z6H7"/>
<evidence type="ECO:0000313" key="7">
    <source>
        <dbReference type="Proteomes" id="UP000271291"/>
    </source>
</evidence>
<protein>
    <submittedName>
        <fullName evidence="5">Serine/threonine-protein phosphatase</fullName>
    </submittedName>
</protein>
<dbReference type="InterPro" id="IPR001932">
    <property type="entry name" value="PPM-type_phosphatase-like_dom"/>
</dbReference>
<organism evidence="5 7">
    <name type="scientific">Streptomyces griseoviridis</name>
    <dbReference type="NCBI Taxonomy" id="45398"/>
    <lineage>
        <taxon>Bacteria</taxon>
        <taxon>Bacillati</taxon>
        <taxon>Actinomycetota</taxon>
        <taxon>Actinomycetes</taxon>
        <taxon>Kitasatosporales</taxon>
        <taxon>Streptomycetaceae</taxon>
        <taxon>Streptomyces</taxon>
    </lineage>
</organism>
<dbReference type="InterPro" id="IPR052016">
    <property type="entry name" value="Bact_Sigma-Reg"/>
</dbReference>
<evidence type="ECO:0000256" key="2">
    <source>
        <dbReference type="SAM" id="MobiDB-lite"/>
    </source>
</evidence>
<evidence type="ECO:0000256" key="1">
    <source>
        <dbReference type="ARBA" id="ARBA00022801"/>
    </source>
</evidence>
<keyword evidence="3" id="KW-0472">Membrane</keyword>
<feature type="transmembrane region" description="Helical" evidence="3">
    <location>
        <begin position="126"/>
        <end position="151"/>
    </location>
</feature>
<dbReference type="FunFam" id="3.60.40.10:FF:000058">
    <property type="entry name" value="Stage II sporulation protein E"/>
    <property type="match status" value="1"/>
</dbReference>
<dbReference type="PANTHER" id="PTHR43156:SF2">
    <property type="entry name" value="STAGE II SPORULATION PROTEIN E"/>
    <property type="match status" value="1"/>
</dbReference>
<keyword evidence="1" id="KW-0378">Hydrolase</keyword>
<dbReference type="EMBL" id="CP034687">
    <property type="protein sequence ID" value="AZS83279.1"/>
    <property type="molecule type" value="Genomic_DNA"/>
</dbReference>
<dbReference type="EMBL" id="CP029078">
    <property type="protein sequence ID" value="QCN89866.1"/>
    <property type="molecule type" value="Genomic_DNA"/>
</dbReference>
<dbReference type="InterPro" id="IPR036457">
    <property type="entry name" value="PPM-type-like_dom_sf"/>
</dbReference>
<feature type="transmembrane region" description="Helical" evidence="3">
    <location>
        <begin position="95"/>
        <end position="114"/>
    </location>
</feature>
<dbReference type="Proteomes" id="UP000271291">
    <property type="component" value="Chromosome"/>
</dbReference>
<reference evidence="5 7" key="2">
    <citation type="submission" date="2018-12" db="EMBL/GenBank/DDBJ databases">
        <title>Streptomyces griseoviridis F1-27 complete genome.</title>
        <authorList>
            <person name="Mariita R.M."/>
            <person name="Sello J.K."/>
        </authorList>
    </citation>
    <scope>NUCLEOTIDE SEQUENCE [LARGE SCALE GENOMIC DNA]</scope>
    <source>
        <strain evidence="5 7">F1-27</strain>
    </source>
</reference>
<feature type="domain" description="PPM-type phosphatase" evidence="4">
    <location>
        <begin position="234"/>
        <end position="434"/>
    </location>
</feature>
<evidence type="ECO:0000313" key="8">
    <source>
        <dbReference type="Proteomes" id="UP000501753"/>
    </source>
</evidence>
<accession>A0A3S9Z6H7</accession>
<dbReference type="PROSITE" id="PS51746">
    <property type="entry name" value="PPM_2"/>
    <property type="match status" value="1"/>
</dbReference>
<proteinExistence type="predicted"/>
<evidence type="ECO:0000259" key="4">
    <source>
        <dbReference type="PROSITE" id="PS51746"/>
    </source>
</evidence>
<dbReference type="OrthoDB" id="3210173at2"/>
<dbReference type="GO" id="GO:0016791">
    <property type="term" value="F:phosphatase activity"/>
    <property type="evidence" value="ECO:0007669"/>
    <property type="project" value="TreeGrafter"/>
</dbReference>
<dbReference type="KEGG" id="sgd:ELQ87_02440"/>
<keyword evidence="3" id="KW-0812">Transmembrane</keyword>
<dbReference type="Gene3D" id="3.60.40.10">
    <property type="entry name" value="PPM-type phosphatase domain"/>
    <property type="match status" value="1"/>
</dbReference>
<sequence>MRRPVGHAPHRPDLALESHPASAVPWSITPRSACHPALTTGPARLDPAPPGSRRAGGRGVEERGGVNQVRRTRLAFSRRAHDRRSWLHGAPPPRWVRVLPVLLAVGVCVATLVSPSPLDIGFLLGAIPPLAVLSYGPLATAALGAAVIAILQAPAFRLNEPGNTDVLTICFVALLSVFVSYVSRRRDAQLDLERTVAEAAQRALVPPVPDRVGQVRCAGLYRAAERGTLVGGDFFDVREGPFGVRAVMGDVQGHGLSAVATVASLLGAFREAVLDLPDLESVAARLDRRLVVDSASARFPELFATAVLLEFAPDGRTVRVLSCGHPAPVLVQGGRAVELGLPAGTPLGLGLSDGLSPTGVSVRLDPGDTLFLASDGVSEGRDDAGVFYPLVERLTGLAAGAGGDPGKLADQVWTDLFRYCREILDDVTMLVLTPVVPDGR</sequence>
<dbReference type="Proteomes" id="UP000501753">
    <property type="component" value="Chromosome"/>
</dbReference>
<dbReference type="SUPFAM" id="SSF81606">
    <property type="entry name" value="PP2C-like"/>
    <property type="match status" value="1"/>
</dbReference>
<reference evidence="6 8" key="1">
    <citation type="submission" date="2018-04" db="EMBL/GenBank/DDBJ databases">
        <title>Complete genome sequences of Streptomyces griseoviridis K61 and characterization of antagonistic properties of biological control agents.</title>
        <authorList>
            <person name="Mariita R.M."/>
            <person name="Sello J.K."/>
        </authorList>
    </citation>
    <scope>NUCLEOTIDE SEQUENCE [LARGE SCALE GENOMIC DNA]</scope>
    <source>
        <strain evidence="6 8">K61</strain>
    </source>
</reference>
<dbReference type="PANTHER" id="PTHR43156">
    <property type="entry name" value="STAGE II SPORULATION PROTEIN E-RELATED"/>
    <property type="match status" value="1"/>
</dbReference>
<feature type="region of interest" description="Disordered" evidence="2">
    <location>
        <begin position="35"/>
        <end position="67"/>
    </location>
</feature>
<feature type="transmembrane region" description="Helical" evidence="3">
    <location>
        <begin position="163"/>
        <end position="182"/>
    </location>
</feature>
<evidence type="ECO:0000256" key="3">
    <source>
        <dbReference type="SAM" id="Phobius"/>
    </source>
</evidence>
<keyword evidence="8" id="KW-1185">Reference proteome</keyword>
<keyword evidence="3" id="KW-1133">Transmembrane helix</keyword>
<dbReference type="SMART" id="SM00331">
    <property type="entry name" value="PP2C_SIG"/>
    <property type="match status" value="1"/>
</dbReference>
<evidence type="ECO:0000313" key="5">
    <source>
        <dbReference type="EMBL" id="AZS83279.1"/>
    </source>
</evidence>
<evidence type="ECO:0000313" key="6">
    <source>
        <dbReference type="EMBL" id="QCN89866.1"/>
    </source>
</evidence>
<dbReference type="Pfam" id="PF07228">
    <property type="entry name" value="SpoIIE"/>
    <property type="match status" value="1"/>
</dbReference>